<dbReference type="InterPro" id="IPR036005">
    <property type="entry name" value="Creatinase/aminopeptidase-like"/>
</dbReference>
<evidence type="ECO:0000256" key="6">
    <source>
        <dbReference type="ARBA" id="ARBA00022801"/>
    </source>
</evidence>
<dbReference type="GO" id="GO:0006508">
    <property type="term" value="P:proteolysis"/>
    <property type="evidence" value="ECO:0007669"/>
    <property type="project" value="TreeGrafter"/>
</dbReference>
<name>A0A2S6FYW9_9CLOT</name>
<evidence type="ECO:0000256" key="5">
    <source>
        <dbReference type="ARBA" id="ARBA00022723"/>
    </source>
</evidence>
<dbReference type="GO" id="GO:0030145">
    <property type="term" value="F:manganese ion binding"/>
    <property type="evidence" value="ECO:0007669"/>
    <property type="project" value="InterPro"/>
</dbReference>
<dbReference type="RefSeq" id="WP_104409538.1">
    <property type="nucleotide sequence ID" value="NZ_PTIS01000004.1"/>
</dbReference>
<dbReference type="InterPro" id="IPR052433">
    <property type="entry name" value="X-Pro_dipept-like"/>
</dbReference>
<dbReference type="PANTHER" id="PTHR43226">
    <property type="entry name" value="XAA-PRO AMINOPEPTIDASE 3"/>
    <property type="match status" value="1"/>
</dbReference>
<keyword evidence="5" id="KW-0479">Metal-binding</keyword>
<evidence type="ECO:0000256" key="4">
    <source>
        <dbReference type="ARBA" id="ARBA00012574"/>
    </source>
</evidence>
<dbReference type="Pfam" id="PF00557">
    <property type="entry name" value="Peptidase_M24"/>
    <property type="match status" value="1"/>
</dbReference>
<dbReference type="PRINTS" id="PR00599">
    <property type="entry name" value="MAPEPTIDASE"/>
</dbReference>
<dbReference type="Gene3D" id="3.40.350.10">
    <property type="entry name" value="Creatinase/prolidase N-terminal domain"/>
    <property type="match status" value="1"/>
</dbReference>
<dbReference type="AlphaFoldDB" id="A0A2S6FYW9"/>
<accession>A0A2S6FYW9</accession>
<dbReference type="EC" id="3.4.11.9" evidence="4"/>
<dbReference type="InterPro" id="IPR000994">
    <property type="entry name" value="Pept_M24"/>
</dbReference>
<evidence type="ECO:0000256" key="7">
    <source>
        <dbReference type="ARBA" id="ARBA00023211"/>
    </source>
</evidence>
<reference evidence="9 10" key="1">
    <citation type="submission" date="2018-02" db="EMBL/GenBank/DDBJ databases">
        <title>Genomic Encyclopedia of Archaeal and Bacterial Type Strains, Phase II (KMG-II): from individual species to whole genera.</title>
        <authorList>
            <person name="Goeker M."/>
        </authorList>
    </citation>
    <scope>NUCLEOTIDE SEQUENCE [LARGE SCALE GENOMIC DNA]</scope>
    <source>
        <strain evidence="9 10">DSM 15099</strain>
    </source>
</reference>
<evidence type="ECO:0000256" key="1">
    <source>
        <dbReference type="ARBA" id="ARBA00001424"/>
    </source>
</evidence>
<proteinExistence type="inferred from homology"/>
<keyword evidence="9" id="KW-0645">Protease</keyword>
<gene>
    <name evidence="9" type="ORF">BD821_10475</name>
</gene>
<dbReference type="SMART" id="SM01011">
    <property type="entry name" value="AMP_N"/>
    <property type="match status" value="1"/>
</dbReference>
<keyword evidence="6" id="KW-0378">Hydrolase</keyword>
<keyword evidence="7" id="KW-0464">Manganese</keyword>
<dbReference type="SUPFAM" id="SSF53092">
    <property type="entry name" value="Creatinase/prolidase N-terminal domain"/>
    <property type="match status" value="1"/>
</dbReference>
<comment type="cofactor">
    <cofactor evidence="2">
        <name>Mn(2+)</name>
        <dbReference type="ChEBI" id="CHEBI:29035"/>
    </cofactor>
</comment>
<dbReference type="EMBL" id="PTIS01000004">
    <property type="protein sequence ID" value="PPK48815.1"/>
    <property type="molecule type" value="Genomic_DNA"/>
</dbReference>
<dbReference type="InterPro" id="IPR029149">
    <property type="entry name" value="Creatin/AminoP/Spt16_N"/>
</dbReference>
<comment type="similarity">
    <text evidence="3">Belongs to the peptidase M24B family.</text>
</comment>
<evidence type="ECO:0000313" key="9">
    <source>
        <dbReference type="EMBL" id="PPK48815.1"/>
    </source>
</evidence>
<dbReference type="CDD" id="cd01087">
    <property type="entry name" value="Prolidase"/>
    <property type="match status" value="1"/>
</dbReference>
<dbReference type="OrthoDB" id="9806388at2"/>
<dbReference type="Gene3D" id="3.90.230.10">
    <property type="entry name" value="Creatinase/methionine aminopeptidase superfamily"/>
    <property type="match status" value="1"/>
</dbReference>
<comment type="catalytic activity">
    <reaction evidence="1">
        <text>Release of any N-terminal amino acid, including proline, that is linked to proline, even from a dipeptide or tripeptide.</text>
        <dbReference type="EC" id="3.4.11.9"/>
    </reaction>
</comment>
<dbReference type="InterPro" id="IPR007865">
    <property type="entry name" value="Aminopep_P_N"/>
</dbReference>
<dbReference type="Pfam" id="PF05195">
    <property type="entry name" value="AMP_N"/>
    <property type="match status" value="1"/>
</dbReference>
<dbReference type="GO" id="GO:0070006">
    <property type="term" value="F:metalloaminopeptidase activity"/>
    <property type="evidence" value="ECO:0007669"/>
    <property type="project" value="InterPro"/>
</dbReference>
<dbReference type="InterPro" id="IPR001714">
    <property type="entry name" value="Pept_M24_MAP"/>
</dbReference>
<dbReference type="GO" id="GO:0005829">
    <property type="term" value="C:cytosol"/>
    <property type="evidence" value="ECO:0007669"/>
    <property type="project" value="TreeGrafter"/>
</dbReference>
<evidence type="ECO:0000256" key="2">
    <source>
        <dbReference type="ARBA" id="ARBA00001936"/>
    </source>
</evidence>
<comment type="caution">
    <text evidence="9">The sequence shown here is derived from an EMBL/GenBank/DDBJ whole genome shotgun (WGS) entry which is preliminary data.</text>
</comment>
<sequence>MNKDVFIKNRERLSKELKDNSILVMFSGVAPKKSADEEYPFTPNRNFYYLTGINEEHVILLMVKQNDIVEEFLFIRRPNPVMEKWVGKTISDEKAKECSGVNNIKYTDEFERLIHEFISIKNLCIVYMDLEKDAFSSMPNNVQSFAYKMKENYVQVNIKNIYNDIEKLRAIKSKEEVMELRNAIDITKDGIEALMKNCKPGMKEYEIEAYFDFVLKTKGIKDFSFKTIAATGKNATVLHYVANDGELKDEDLILFDLGAQLNYYNADISRTFPVSGKFTERQKQIYNIVLKAELEVIKIIKPGVPFPELNKLAKRILADGLKEINIIDKDEDLSKYYFHGVSHHLGLDTHDVGSREGLLEPGMVITVEPGLYIEEEKIGIRIEDDILVTENGAEVLSKDIIKTVEEIEKFMAI</sequence>
<evidence type="ECO:0000313" key="10">
    <source>
        <dbReference type="Proteomes" id="UP000239863"/>
    </source>
</evidence>
<organism evidence="9 10">
    <name type="scientific">Clostridium algidicarnis DSM 15099</name>
    <dbReference type="NCBI Taxonomy" id="1121295"/>
    <lineage>
        <taxon>Bacteria</taxon>
        <taxon>Bacillati</taxon>
        <taxon>Bacillota</taxon>
        <taxon>Clostridia</taxon>
        <taxon>Eubacteriales</taxon>
        <taxon>Clostridiaceae</taxon>
        <taxon>Clostridium</taxon>
    </lineage>
</organism>
<keyword evidence="9" id="KW-0031">Aminopeptidase</keyword>
<dbReference type="STRING" id="37659.GCA_000703125_00834"/>
<evidence type="ECO:0000256" key="3">
    <source>
        <dbReference type="ARBA" id="ARBA00008766"/>
    </source>
</evidence>
<dbReference type="SUPFAM" id="SSF55920">
    <property type="entry name" value="Creatinase/aminopeptidase"/>
    <property type="match status" value="1"/>
</dbReference>
<protein>
    <recommendedName>
        <fullName evidence="4">Xaa-Pro aminopeptidase</fullName>
        <ecNumber evidence="4">3.4.11.9</ecNumber>
    </recommendedName>
</protein>
<feature type="domain" description="Aminopeptidase P N-terminal" evidence="8">
    <location>
        <begin position="1"/>
        <end position="135"/>
    </location>
</feature>
<evidence type="ECO:0000259" key="8">
    <source>
        <dbReference type="SMART" id="SM01011"/>
    </source>
</evidence>
<dbReference type="Proteomes" id="UP000239863">
    <property type="component" value="Unassembled WGS sequence"/>
</dbReference>
<dbReference type="PANTHER" id="PTHR43226:SF4">
    <property type="entry name" value="XAA-PRO AMINOPEPTIDASE 3"/>
    <property type="match status" value="1"/>
</dbReference>